<organism evidence="7 8">
    <name type="scientific">Paraglaciecola mesophila</name>
    <dbReference type="NCBI Taxonomy" id="197222"/>
    <lineage>
        <taxon>Bacteria</taxon>
        <taxon>Pseudomonadati</taxon>
        <taxon>Pseudomonadota</taxon>
        <taxon>Gammaproteobacteria</taxon>
        <taxon>Alteromonadales</taxon>
        <taxon>Alteromonadaceae</taxon>
        <taxon>Paraglaciecola</taxon>
    </lineage>
</organism>
<evidence type="ECO:0000256" key="1">
    <source>
        <dbReference type="ARBA" id="ARBA00010541"/>
    </source>
</evidence>
<dbReference type="SUPFAM" id="SSF50494">
    <property type="entry name" value="Trypsin-like serine proteases"/>
    <property type="match status" value="1"/>
</dbReference>
<dbReference type="GO" id="GO:0042597">
    <property type="term" value="C:periplasmic space"/>
    <property type="evidence" value="ECO:0007669"/>
    <property type="project" value="TreeGrafter"/>
</dbReference>
<dbReference type="InterPro" id="IPR001478">
    <property type="entry name" value="PDZ"/>
</dbReference>
<keyword evidence="4" id="KW-0720">Serine protease</keyword>
<reference evidence="7 8" key="1">
    <citation type="submission" date="2019-12" db="EMBL/GenBank/DDBJ databases">
        <title>Genome sequencing and assembly of endphytes of Porphyra tenera.</title>
        <authorList>
            <person name="Park J.M."/>
            <person name="Shin R."/>
            <person name="Jo S.H."/>
        </authorList>
    </citation>
    <scope>NUCLEOTIDE SEQUENCE [LARGE SCALE GENOMIC DNA]</scope>
    <source>
        <strain evidence="7 8">GPM4</strain>
    </source>
</reference>
<evidence type="ECO:0000313" key="7">
    <source>
        <dbReference type="EMBL" id="QHJ11785.1"/>
    </source>
</evidence>
<dbReference type="Pfam" id="PF13180">
    <property type="entry name" value="PDZ_2"/>
    <property type="match status" value="1"/>
</dbReference>
<evidence type="ECO:0000259" key="6">
    <source>
        <dbReference type="PROSITE" id="PS50106"/>
    </source>
</evidence>
<dbReference type="AlphaFoldDB" id="A0A857JID3"/>
<dbReference type="PANTHER" id="PTHR22939">
    <property type="entry name" value="SERINE PROTEASE FAMILY S1C HTRA-RELATED"/>
    <property type="match status" value="1"/>
</dbReference>
<dbReference type="KEGG" id="pmes:FX988_02021"/>
<keyword evidence="5" id="KW-1133">Transmembrane helix</keyword>
<evidence type="ECO:0000256" key="3">
    <source>
        <dbReference type="ARBA" id="ARBA00022801"/>
    </source>
</evidence>
<feature type="domain" description="PDZ" evidence="6">
    <location>
        <begin position="257"/>
        <end position="336"/>
    </location>
</feature>
<dbReference type="Pfam" id="PF13365">
    <property type="entry name" value="Trypsin_2"/>
    <property type="match status" value="1"/>
</dbReference>
<gene>
    <name evidence="7" type="ORF">FX988_02021</name>
</gene>
<dbReference type="GO" id="GO:0004252">
    <property type="term" value="F:serine-type endopeptidase activity"/>
    <property type="evidence" value="ECO:0007669"/>
    <property type="project" value="InterPro"/>
</dbReference>
<dbReference type="Proteomes" id="UP000464524">
    <property type="component" value="Chromosome"/>
</dbReference>
<evidence type="ECO:0000256" key="5">
    <source>
        <dbReference type="SAM" id="Phobius"/>
    </source>
</evidence>
<dbReference type="SMART" id="SM00228">
    <property type="entry name" value="PDZ"/>
    <property type="match status" value="1"/>
</dbReference>
<keyword evidence="3 7" id="KW-0378">Hydrolase</keyword>
<dbReference type="PANTHER" id="PTHR22939:SF101">
    <property type="entry name" value="PERIPLASMIC PH-DEPENDENT SERINE ENDOPROTEASE DEGQ"/>
    <property type="match status" value="1"/>
</dbReference>
<dbReference type="Gene3D" id="2.30.42.10">
    <property type="match status" value="1"/>
</dbReference>
<proteinExistence type="inferred from homology"/>
<dbReference type="InterPro" id="IPR043504">
    <property type="entry name" value="Peptidase_S1_PA_chymotrypsin"/>
</dbReference>
<dbReference type="InterPro" id="IPR001940">
    <property type="entry name" value="Peptidase_S1C"/>
</dbReference>
<dbReference type="EMBL" id="CP047656">
    <property type="protein sequence ID" value="QHJ11785.1"/>
    <property type="molecule type" value="Genomic_DNA"/>
</dbReference>
<keyword evidence="5" id="KW-0472">Membrane</keyword>
<sequence length="353" mass="37213">MKDSLTFLIKSAFVGAIISGVILLLVPDLRHGSSLNLSMFNPVRQTSDKLSFNHAVNVSGPAVVNIYSQSIESGSIYNRSQAVERTSLGSGVIMSEDGLILTCLHVIANANSILVGLQDGRRAEAQIIGYDPYTDLAVLKVAEDNLHVIPQLDDPGTRVGDLVLAIGNPYNLGQTITQGVVSRVGRNGLAAYFDFIQMDAVLNEGNSGGALIDSNGYLIGINNANFKTLDSQRRVKEVDGVSFAIPYGLAKKVMDEIVANGRVTRGQLGVGAAEVYGRSGILITSVTPGSSADKGGIQTNDVMLAINGQPTDSVTQTLDFIAETKPGTELQVEVSRGGQLVNLTVVVAELGAQ</sequence>
<name>A0A857JID3_9ALTE</name>
<evidence type="ECO:0000313" key="8">
    <source>
        <dbReference type="Proteomes" id="UP000464524"/>
    </source>
</evidence>
<dbReference type="GO" id="GO:0006515">
    <property type="term" value="P:protein quality control for misfolded or incompletely synthesized proteins"/>
    <property type="evidence" value="ECO:0007669"/>
    <property type="project" value="TreeGrafter"/>
</dbReference>
<dbReference type="EC" id="3.4.21.107" evidence="7"/>
<dbReference type="InterPro" id="IPR009003">
    <property type="entry name" value="Peptidase_S1_PA"/>
</dbReference>
<dbReference type="PROSITE" id="PS50106">
    <property type="entry name" value="PDZ"/>
    <property type="match status" value="1"/>
</dbReference>
<protein>
    <submittedName>
        <fullName evidence="7">Serine endoprotease DegS</fullName>
        <ecNumber evidence="7">3.4.21.107</ecNumber>
    </submittedName>
</protein>
<dbReference type="PRINTS" id="PR00834">
    <property type="entry name" value="PROTEASES2C"/>
</dbReference>
<accession>A0A857JID3</accession>
<dbReference type="SUPFAM" id="SSF50156">
    <property type="entry name" value="PDZ domain-like"/>
    <property type="match status" value="1"/>
</dbReference>
<keyword evidence="2 7" id="KW-0645">Protease</keyword>
<dbReference type="InterPro" id="IPR036034">
    <property type="entry name" value="PDZ_sf"/>
</dbReference>
<dbReference type="RefSeq" id="WP_160179574.1">
    <property type="nucleotide sequence ID" value="NZ_CP047656.1"/>
</dbReference>
<evidence type="ECO:0000256" key="4">
    <source>
        <dbReference type="ARBA" id="ARBA00022825"/>
    </source>
</evidence>
<evidence type="ECO:0000256" key="2">
    <source>
        <dbReference type="ARBA" id="ARBA00022670"/>
    </source>
</evidence>
<comment type="similarity">
    <text evidence="1">Belongs to the peptidase S1C family.</text>
</comment>
<feature type="transmembrane region" description="Helical" evidence="5">
    <location>
        <begin position="7"/>
        <end position="26"/>
    </location>
</feature>
<dbReference type="Gene3D" id="2.40.10.10">
    <property type="entry name" value="Trypsin-like serine proteases"/>
    <property type="match status" value="2"/>
</dbReference>
<keyword evidence="5" id="KW-0812">Transmembrane</keyword>
<dbReference type="OrthoDB" id="9758917at2"/>
<keyword evidence="8" id="KW-1185">Reference proteome</keyword>